<evidence type="ECO:0000256" key="2">
    <source>
        <dbReference type="SAM" id="MobiDB-lite"/>
    </source>
</evidence>
<dbReference type="InParanoid" id="J7SC61"/>
<dbReference type="FunCoup" id="J7SC61">
    <property type="interactions" value="67"/>
</dbReference>
<dbReference type="InterPro" id="IPR000504">
    <property type="entry name" value="RRM_dom"/>
</dbReference>
<dbReference type="Pfam" id="PF23085">
    <property type="entry name" value="RRM_PARP14_3"/>
    <property type="match status" value="1"/>
</dbReference>
<sequence>MSESTYAVQVSNISPVTTKEHLTEYFSFCGKIASVDYSESAQSAIIHFEKPSAAQTALMLNGGRLDSANITVTSEKEHPDEGPSTRTGEALDQSDKPRAGIAAEYLARGYELSELILQRAIEMDNKHGISKRFLDFIHSLDVGLGAKTLGPQKTLSGKMQETVADAKQQARTLDEQKGYSNTAQNYYSRALSSPLGRKVMDFYTTTSKQILDIHEEARRINDAHKQEEETTPGEANTESSTGEGVVPPPSTPEGFRTVPAPGSAGSGITGAEVKTDEAAPTVM</sequence>
<dbReference type="HOGENOM" id="CLU_074138_1_0_1"/>
<gene>
    <name evidence="4" type="ORF">FIBRA_09223</name>
</gene>
<dbReference type="PROSITE" id="PS50102">
    <property type="entry name" value="RRM"/>
    <property type="match status" value="1"/>
</dbReference>
<dbReference type="GO" id="GO:0003723">
    <property type="term" value="F:RNA binding"/>
    <property type="evidence" value="ECO:0007669"/>
    <property type="project" value="UniProtKB-UniRule"/>
</dbReference>
<accession>J7SC61</accession>
<feature type="compositionally biased region" description="Basic and acidic residues" evidence="2">
    <location>
        <begin position="74"/>
        <end position="83"/>
    </location>
</feature>
<dbReference type="SUPFAM" id="SSF54928">
    <property type="entry name" value="RNA-binding domain, RBD"/>
    <property type="match status" value="1"/>
</dbReference>
<feature type="region of interest" description="Disordered" evidence="2">
    <location>
        <begin position="223"/>
        <end position="283"/>
    </location>
</feature>
<feature type="region of interest" description="Disordered" evidence="2">
    <location>
        <begin position="72"/>
        <end position="95"/>
    </location>
</feature>
<evidence type="ECO:0000256" key="1">
    <source>
        <dbReference type="PROSITE-ProRule" id="PRU00176"/>
    </source>
</evidence>
<protein>
    <recommendedName>
        <fullName evidence="3">RRM domain-containing protein</fullName>
    </recommendedName>
</protein>
<dbReference type="RefSeq" id="XP_012176932.1">
    <property type="nucleotide sequence ID" value="XM_012321542.1"/>
</dbReference>
<dbReference type="PANTHER" id="PTHR32343">
    <property type="entry name" value="SERINE/ARGININE-RICH SPLICING FACTOR"/>
    <property type="match status" value="1"/>
</dbReference>
<keyword evidence="5" id="KW-1185">Reference proteome</keyword>
<dbReference type="OrthoDB" id="7763451at2759"/>
<dbReference type="SMART" id="SM00360">
    <property type="entry name" value="RRM"/>
    <property type="match status" value="1"/>
</dbReference>
<proteinExistence type="predicted"/>
<organism evidence="4 5">
    <name type="scientific">Fibroporia radiculosa</name>
    <dbReference type="NCBI Taxonomy" id="599839"/>
    <lineage>
        <taxon>Eukaryota</taxon>
        <taxon>Fungi</taxon>
        <taxon>Dikarya</taxon>
        <taxon>Basidiomycota</taxon>
        <taxon>Agaricomycotina</taxon>
        <taxon>Agaricomycetes</taxon>
        <taxon>Polyporales</taxon>
        <taxon>Fibroporiaceae</taxon>
        <taxon>Fibroporia</taxon>
    </lineage>
</organism>
<dbReference type="PANTHER" id="PTHR32343:SF10">
    <property type="entry name" value="RNA-BINDING REGION RNP-1 DOMAIN-CONTAINING PROTEIN"/>
    <property type="match status" value="1"/>
</dbReference>
<dbReference type="InterPro" id="IPR035979">
    <property type="entry name" value="RBD_domain_sf"/>
</dbReference>
<evidence type="ECO:0000313" key="4">
    <source>
        <dbReference type="EMBL" id="CCM06911.1"/>
    </source>
</evidence>
<name>J7SC61_9APHY</name>
<feature type="domain" description="RRM" evidence="3">
    <location>
        <begin position="6"/>
        <end position="77"/>
    </location>
</feature>
<reference evidence="4 5" key="1">
    <citation type="journal article" date="2012" name="Appl. Environ. Microbiol.">
        <title>Short-read sequencing for genomic analysis of the brown rot fungus Fibroporia radiculosa.</title>
        <authorList>
            <person name="Tang J.D."/>
            <person name="Perkins A.D."/>
            <person name="Sonstegard T.S."/>
            <person name="Schroeder S.G."/>
            <person name="Burgess S.C."/>
            <person name="Diehl S.V."/>
        </authorList>
    </citation>
    <scope>NUCLEOTIDE SEQUENCE [LARGE SCALE GENOMIC DNA]</scope>
    <source>
        <strain evidence="4 5">TFFH 294</strain>
    </source>
</reference>
<dbReference type="GeneID" id="24101811"/>
<feature type="compositionally biased region" description="Polar residues" evidence="2">
    <location>
        <begin position="233"/>
        <end position="242"/>
    </location>
</feature>
<dbReference type="AlphaFoldDB" id="J7SC61"/>
<evidence type="ECO:0000259" key="3">
    <source>
        <dbReference type="PROSITE" id="PS50102"/>
    </source>
</evidence>
<dbReference type="EMBL" id="HE797566">
    <property type="protein sequence ID" value="CCM06911.1"/>
    <property type="molecule type" value="Genomic_DNA"/>
</dbReference>
<keyword evidence="1" id="KW-0694">RNA-binding</keyword>
<dbReference type="InterPro" id="IPR012677">
    <property type="entry name" value="Nucleotide-bd_a/b_plait_sf"/>
</dbReference>
<evidence type="ECO:0000313" key="5">
    <source>
        <dbReference type="Proteomes" id="UP000006352"/>
    </source>
</evidence>
<dbReference type="Proteomes" id="UP000006352">
    <property type="component" value="Unassembled WGS sequence"/>
</dbReference>
<dbReference type="Gene3D" id="3.30.70.330">
    <property type="match status" value="1"/>
</dbReference>
<dbReference type="STRING" id="599839.J7SC61"/>